<name>A0A0D3GP55_9ORYZ</name>
<feature type="compositionally biased region" description="Pro residues" evidence="1">
    <location>
        <begin position="43"/>
        <end position="54"/>
    </location>
</feature>
<evidence type="ECO:0000313" key="3">
    <source>
        <dbReference type="EnsemblPlants" id="OBART07G08810.1"/>
    </source>
</evidence>
<evidence type="ECO:0000313" key="4">
    <source>
        <dbReference type="Proteomes" id="UP000026960"/>
    </source>
</evidence>
<sequence length="71" mass="7385">MALPIAFLAVLAIAVKKATKAHTRTYPLEAVMLPSTEQLLQPAPSPSPPPPPPQCDGQRLVGGDAAVEIDS</sequence>
<dbReference type="AlphaFoldDB" id="A0A0D3GP55"/>
<feature type="region of interest" description="Disordered" evidence="1">
    <location>
        <begin position="37"/>
        <end position="63"/>
    </location>
</feature>
<feature type="signal peptide" evidence="2">
    <location>
        <begin position="1"/>
        <end position="21"/>
    </location>
</feature>
<dbReference type="PaxDb" id="65489-OBART07G08810.1"/>
<proteinExistence type="predicted"/>
<keyword evidence="4" id="KW-1185">Reference proteome</keyword>
<dbReference type="EnsemblPlants" id="OBART07G08810.1">
    <property type="protein sequence ID" value="OBART07G08810.1"/>
    <property type="gene ID" value="OBART07G08810"/>
</dbReference>
<accession>A0A0D3GP55</accession>
<feature type="chain" id="PRO_5002263085" description="Secreted protein" evidence="2">
    <location>
        <begin position="22"/>
        <end position="71"/>
    </location>
</feature>
<evidence type="ECO:0000256" key="2">
    <source>
        <dbReference type="SAM" id="SignalP"/>
    </source>
</evidence>
<evidence type="ECO:0000256" key="1">
    <source>
        <dbReference type="SAM" id="MobiDB-lite"/>
    </source>
</evidence>
<reference evidence="3" key="1">
    <citation type="journal article" date="2009" name="Rice">
        <title>De Novo Next Generation Sequencing of Plant Genomes.</title>
        <authorList>
            <person name="Rounsley S."/>
            <person name="Marri P.R."/>
            <person name="Yu Y."/>
            <person name="He R."/>
            <person name="Sisneros N."/>
            <person name="Goicoechea J.L."/>
            <person name="Lee S.J."/>
            <person name="Angelova A."/>
            <person name="Kudrna D."/>
            <person name="Luo M."/>
            <person name="Affourtit J."/>
            <person name="Desany B."/>
            <person name="Knight J."/>
            <person name="Niazi F."/>
            <person name="Egholm M."/>
            <person name="Wing R.A."/>
        </authorList>
    </citation>
    <scope>NUCLEOTIDE SEQUENCE [LARGE SCALE GENOMIC DNA]</scope>
    <source>
        <strain evidence="3">cv. IRGC 105608</strain>
    </source>
</reference>
<organism evidence="3">
    <name type="scientific">Oryza barthii</name>
    <dbReference type="NCBI Taxonomy" id="65489"/>
    <lineage>
        <taxon>Eukaryota</taxon>
        <taxon>Viridiplantae</taxon>
        <taxon>Streptophyta</taxon>
        <taxon>Embryophyta</taxon>
        <taxon>Tracheophyta</taxon>
        <taxon>Spermatophyta</taxon>
        <taxon>Magnoliopsida</taxon>
        <taxon>Liliopsida</taxon>
        <taxon>Poales</taxon>
        <taxon>Poaceae</taxon>
        <taxon>BOP clade</taxon>
        <taxon>Oryzoideae</taxon>
        <taxon>Oryzeae</taxon>
        <taxon>Oryzinae</taxon>
        <taxon>Oryza</taxon>
    </lineage>
</organism>
<reference evidence="3" key="2">
    <citation type="submission" date="2015-03" db="UniProtKB">
        <authorList>
            <consortium name="EnsemblPlants"/>
        </authorList>
    </citation>
    <scope>IDENTIFICATION</scope>
</reference>
<dbReference type="Gramene" id="OBART07G08810.1">
    <property type="protein sequence ID" value="OBART07G08810.1"/>
    <property type="gene ID" value="OBART07G08810"/>
</dbReference>
<evidence type="ECO:0008006" key="5">
    <source>
        <dbReference type="Google" id="ProtNLM"/>
    </source>
</evidence>
<protein>
    <recommendedName>
        <fullName evidence="5">Secreted protein</fullName>
    </recommendedName>
</protein>
<keyword evidence="2" id="KW-0732">Signal</keyword>
<dbReference type="HOGENOM" id="CLU_2889769_0_0_1"/>
<dbReference type="Proteomes" id="UP000026960">
    <property type="component" value="Chromosome 7"/>
</dbReference>